<protein>
    <submittedName>
        <fullName evidence="3">Transmembrane protein 177-like</fullName>
    </submittedName>
</protein>
<evidence type="ECO:0000256" key="1">
    <source>
        <dbReference type="SAM" id="Phobius"/>
    </source>
</evidence>
<dbReference type="GeneID" id="113497284"/>
<dbReference type="InParanoid" id="A0A7E5VW55"/>
<dbReference type="PROSITE" id="PS51257">
    <property type="entry name" value="PROKAR_LIPOPROTEIN"/>
    <property type="match status" value="1"/>
</dbReference>
<evidence type="ECO:0000313" key="2">
    <source>
        <dbReference type="Proteomes" id="UP000322000"/>
    </source>
</evidence>
<keyword evidence="1" id="KW-0812">Transmembrane</keyword>
<name>A0A7E5VW55_TRINI</name>
<keyword evidence="2" id="KW-1185">Reference proteome</keyword>
<evidence type="ECO:0000313" key="3">
    <source>
        <dbReference type="RefSeq" id="XP_026732569.1"/>
    </source>
</evidence>
<proteinExistence type="predicted"/>
<feature type="transmembrane region" description="Helical" evidence="1">
    <location>
        <begin position="172"/>
        <end position="193"/>
    </location>
</feature>
<dbReference type="PANTHER" id="PTHR21824:SF4">
    <property type="entry name" value="TRANSMEMBRANE PROTEIN 177"/>
    <property type="match status" value="1"/>
</dbReference>
<organism evidence="2 3">
    <name type="scientific">Trichoplusia ni</name>
    <name type="common">Cabbage looper</name>
    <dbReference type="NCBI Taxonomy" id="7111"/>
    <lineage>
        <taxon>Eukaryota</taxon>
        <taxon>Metazoa</taxon>
        <taxon>Ecdysozoa</taxon>
        <taxon>Arthropoda</taxon>
        <taxon>Hexapoda</taxon>
        <taxon>Insecta</taxon>
        <taxon>Pterygota</taxon>
        <taxon>Neoptera</taxon>
        <taxon>Endopterygota</taxon>
        <taxon>Lepidoptera</taxon>
        <taxon>Glossata</taxon>
        <taxon>Ditrysia</taxon>
        <taxon>Noctuoidea</taxon>
        <taxon>Noctuidae</taxon>
        <taxon>Plusiinae</taxon>
        <taxon>Trichoplusia</taxon>
    </lineage>
</organism>
<dbReference type="Proteomes" id="UP000322000">
    <property type="component" value="Chromosome 9"/>
</dbReference>
<dbReference type="PANTHER" id="PTHR21824">
    <property type="entry name" value="TRANSMEMBRANE PROTEIN 177"/>
    <property type="match status" value="1"/>
</dbReference>
<keyword evidence="1" id="KW-1133">Transmembrane helix</keyword>
<dbReference type="KEGG" id="tnl:113497284"/>
<dbReference type="FunCoup" id="A0A7E5VW55">
    <property type="interactions" value="418"/>
</dbReference>
<dbReference type="GO" id="GO:0016020">
    <property type="term" value="C:membrane"/>
    <property type="evidence" value="ECO:0007669"/>
    <property type="project" value="TreeGrafter"/>
</dbReference>
<keyword evidence="1" id="KW-0472">Membrane</keyword>
<gene>
    <name evidence="3" type="primary">LOC113497284</name>
</gene>
<feature type="transmembrane region" description="Helical" evidence="1">
    <location>
        <begin position="205"/>
        <end position="225"/>
    </location>
</feature>
<dbReference type="AlphaFoldDB" id="A0A7E5VW55"/>
<dbReference type="InterPro" id="IPR026620">
    <property type="entry name" value="TMEM177"/>
</dbReference>
<dbReference type="OrthoDB" id="110174at2759"/>
<reference evidence="3" key="1">
    <citation type="submission" date="2025-08" db="UniProtKB">
        <authorList>
            <consortium name="RefSeq"/>
        </authorList>
    </citation>
    <scope>IDENTIFICATION</scope>
</reference>
<accession>A0A7E5VW55</accession>
<sequence length="319" mass="36886">MTTRRPVSWFLTDKGRQFSFALITGTGLACTLAKFGPHTFFLEKYKEYVHYYNEGQPAQLSQELRDRYSKCLDILKLPDIQRKLIAPFSVFGYDLFHAGSINSKFGVAVGIPVNFTYKSLEDLEKDNIMVNQKPVDWTSETGKKLADALILPEKVQEFAICREIMMTQNNKVIYESAYPFACLFFAYNASLYLNKRLNLYMAPPLARGVLYSIIGMFSTGVYFLMKDMTEVHYESDTDKRLCELGPEYVEYGKIFYEKILQRNQALRELMGSEGEKKYSKLGNENFGIRQPRIALIHRKQFFENKLKELQGLTDPEIAE</sequence>
<dbReference type="RefSeq" id="XP_026732569.1">
    <property type="nucleotide sequence ID" value="XM_026876768.1"/>
</dbReference>